<dbReference type="PROSITE" id="PS51886">
    <property type="entry name" value="TLDC"/>
    <property type="match status" value="1"/>
</dbReference>
<dbReference type="Proteomes" id="UP000266861">
    <property type="component" value="Unassembled WGS sequence"/>
</dbReference>
<accession>A0A397J0M4</accession>
<sequence>MSPNEPVTSLVLPARIISKPELPSRTISTPELVPKVDEPFSTIINKEHVAELSSWVDKKSTMFSLENIPYEFQLILRGSRDGFQPKTFWNMCNGHTGTIVVAKVAGTDEIIGGYNPLAWDNSISGSDMKTNDSFIFSLKNGNIQNSILSRVKYSSRALYYLIMRIRIFMVHILVVVNF</sequence>
<dbReference type="Pfam" id="PF07534">
    <property type="entry name" value="TLD"/>
    <property type="match status" value="1"/>
</dbReference>
<comment type="caution">
    <text evidence="2">The sequence shown here is derived from an EMBL/GenBank/DDBJ whole genome shotgun (WGS) entry which is preliminary data.</text>
</comment>
<reference evidence="2 3" key="1">
    <citation type="submission" date="2018-08" db="EMBL/GenBank/DDBJ databases">
        <title>Genome and evolution of the arbuscular mycorrhizal fungus Diversispora epigaea (formerly Glomus versiforme) and its bacterial endosymbionts.</title>
        <authorList>
            <person name="Sun X."/>
            <person name="Fei Z."/>
            <person name="Harrison M."/>
        </authorList>
    </citation>
    <scope>NUCLEOTIDE SEQUENCE [LARGE SCALE GENOMIC DNA]</scope>
    <source>
        <strain evidence="2 3">IT104</strain>
    </source>
</reference>
<organism evidence="2 3">
    <name type="scientific">Diversispora epigaea</name>
    <dbReference type="NCBI Taxonomy" id="1348612"/>
    <lineage>
        <taxon>Eukaryota</taxon>
        <taxon>Fungi</taxon>
        <taxon>Fungi incertae sedis</taxon>
        <taxon>Mucoromycota</taxon>
        <taxon>Glomeromycotina</taxon>
        <taxon>Glomeromycetes</taxon>
        <taxon>Diversisporales</taxon>
        <taxon>Diversisporaceae</taxon>
        <taxon>Diversispora</taxon>
    </lineage>
</organism>
<proteinExistence type="predicted"/>
<gene>
    <name evidence="2" type="ORF">Glove_164g38</name>
</gene>
<dbReference type="EMBL" id="PQFF01000154">
    <property type="protein sequence ID" value="RHZ78470.1"/>
    <property type="molecule type" value="Genomic_DNA"/>
</dbReference>
<keyword evidence="3" id="KW-1185">Reference proteome</keyword>
<dbReference type="OrthoDB" id="2439862at2759"/>
<evidence type="ECO:0000259" key="1">
    <source>
        <dbReference type="PROSITE" id="PS51886"/>
    </source>
</evidence>
<dbReference type="InterPro" id="IPR006571">
    <property type="entry name" value="TLDc_dom"/>
</dbReference>
<feature type="domain" description="TLDc" evidence="1">
    <location>
        <begin position="42"/>
        <end position="178"/>
    </location>
</feature>
<evidence type="ECO:0000313" key="3">
    <source>
        <dbReference type="Proteomes" id="UP000266861"/>
    </source>
</evidence>
<name>A0A397J0M4_9GLOM</name>
<protein>
    <recommendedName>
        <fullName evidence="1">TLDc domain-containing protein</fullName>
    </recommendedName>
</protein>
<evidence type="ECO:0000313" key="2">
    <source>
        <dbReference type="EMBL" id="RHZ78470.1"/>
    </source>
</evidence>
<dbReference type="AlphaFoldDB" id="A0A397J0M4"/>